<dbReference type="AlphaFoldDB" id="A0A4V1AL58"/>
<accession>A0A4V1AL58</accession>
<proteinExistence type="predicted"/>
<reference evidence="1 2" key="1">
    <citation type="submission" date="2019-03" db="EMBL/GenBank/DDBJ databases">
        <authorList>
            <person name="Kim H."/>
            <person name="Yu S.-M."/>
        </authorList>
    </citation>
    <scope>NUCLEOTIDE SEQUENCE [LARGE SCALE GENOMIC DNA]</scope>
    <source>
        <strain evidence="1 2">NBC122</strain>
    </source>
</reference>
<evidence type="ECO:0000313" key="2">
    <source>
        <dbReference type="Proteomes" id="UP000294419"/>
    </source>
</evidence>
<protein>
    <submittedName>
        <fullName evidence="1">Uncharacterized protein</fullName>
    </submittedName>
</protein>
<name>A0A4V1AL58_9FLAO</name>
<gene>
    <name evidence="1" type="ORF">NBC122_01799</name>
</gene>
<organism evidence="1 2">
    <name type="scientific">Chryseobacterium salivictor</name>
    <dbReference type="NCBI Taxonomy" id="2547600"/>
    <lineage>
        <taxon>Bacteria</taxon>
        <taxon>Pseudomonadati</taxon>
        <taxon>Bacteroidota</taxon>
        <taxon>Flavobacteriia</taxon>
        <taxon>Flavobacteriales</taxon>
        <taxon>Weeksellaceae</taxon>
        <taxon>Chryseobacterium group</taxon>
        <taxon>Chryseobacterium</taxon>
    </lineage>
</organism>
<dbReference type="EMBL" id="CP037954">
    <property type="protein sequence ID" value="QBO58614.1"/>
    <property type="molecule type" value="Genomic_DNA"/>
</dbReference>
<dbReference type="KEGG" id="csal:NBC122_01799"/>
<dbReference type="Proteomes" id="UP000294419">
    <property type="component" value="Chromosome"/>
</dbReference>
<keyword evidence="2" id="KW-1185">Reference proteome</keyword>
<evidence type="ECO:0000313" key="1">
    <source>
        <dbReference type="EMBL" id="QBO58614.1"/>
    </source>
</evidence>
<sequence>MIKQVAAFVTVMVFKTNKTGSDNSQEYILKTIKNANFKGISHSKDACLHQNGTFWGHLWEYLLRKYPAD</sequence>